<accession>A0A7I9VDJ6</accession>
<protein>
    <submittedName>
        <fullName evidence="2">META domain-containing protein</fullName>
    </submittedName>
</protein>
<comment type="caution">
    <text evidence="2">The sequence shown here is derived from an EMBL/GenBank/DDBJ whole genome shotgun (WGS) entry which is preliminary data.</text>
</comment>
<evidence type="ECO:0000259" key="1">
    <source>
        <dbReference type="Pfam" id="PF03724"/>
    </source>
</evidence>
<dbReference type="PANTHER" id="PTHR35535">
    <property type="entry name" value="HEAT SHOCK PROTEIN HSLJ"/>
    <property type="match status" value="1"/>
</dbReference>
<evidence type="ECO:0000313" key="2">
    <source>
        <dbReference type="EMBL" id="GEE03090.1"/>
    </source>
</evidence>
<feature type="domain" description="DUF306" evidence="1">
    <location>
        <begin position="138"/>
        <end position="247"/>
    </location>
</feature>
<dbReference type="Proteomes" id="UP000444960">
    <property type="component" value="Unassembled WGS sequence"/>
</dbReference>
<dbReference type="InterPro" id="IPR038670">
    <property type="entry name" value="HslJ-like_sf"/>
</dbReference>
<dbReference type="PANTHER" id="PTHR35535:SF2">
    <property type="entry name" value="DUF306 DOMAIN-CONTAINING PROTEIN"/>
    <property type="match status" value="1"/>
</dbReference>
<feature type="domain" description="DUF306" evidence="1">
    <location>
        <begin position="27"/>
        <end position="127"/>
    </location>
</feature>
<organism evidence="2 3">
    <name type="scientific">Gordonia spumicola</name>
    <dbReference type="NCBI Taxonomy" id="589161"/>
    <lineage>
        <taxon>Bacteria</taxon>
        <taxon>Bacillati</taxon>
        <taxon>Actinomycetota</taxon>
        <taxon>Actinomycetes</taxon>
        <taxon>Mycobacteriales</taxon>
        <taxon>Gordoniaceae</taxon>
        <taxon>Gordonia</taxon>
    </lineage>
</organism>
<evidence type="ECO:0000313" key="3">
    <source>
        <dbReference type="Proteomes" id="UP000444960"/>
    </source>
</evidence>
<proteinExistence type="predicted"/>
<dbReference type="EMBL" id="BJOV01000005">
    <property type="protein sequence ID" value="GEE03090.1"/>
    <property type="molecule type" value="Genomic_DNA"/>
</dbReference>
<name>A0A7I9VDJ6_9ACTN</name>
<keyword evidence="3" id="KW-1185">Reference proteome</keyword>
<gene>
    <name evidence="2" type="ORF">nbrc107696_35360</name>
</gene>
<reference evidence="3" key="1">
    <citation type="submission" date="2019-06" db="EMBL/GenBank/DDBJ databases">
        <title>Gordonia isolated from sludge of a wastewater treatment plant.</title>
        <authorList>
            <person name="Tamura T."/>
            <person name="Aoyama K."/>
            <person name="Kang Y."/>
            <person name="Saito S."/>
            <person name="Akiyama N."/>
            <person name="Yazawa K."/>
            <person name="Gonoi T."/>
            <person name="Mikami Y."/>
        </authorList>
    </citation>
    <scope>NUCLEOTIDE SEQUENCE [LARGE SCALE GENOMIC DNA]</scope>
    <source>
        <strain evidence="3">NBRC 107696</strain>
    </source>
</reference>
<sequence length="263" mass="27031">MLALVAAASLALAACGSDSSGSTSDPAALVGKTYVSDEATDRVVPGGGPLTVAFGENGQISVNGGCNGQGGTATFDGDTMTVGPMVGTMMACPPPHDTVDAWITKLFGEPLTWSLDSRTLTLTRGDQRISLNERVTRAIAGTTWTVTALVRNEAVESSAVLDRVKPTLRIGGDGVFTGFTGCNQMRSDATVTGSGSDQTIRFGAIATTRKMCAPEVTDVERAVLAVLDGDVTAEVDGDSLRLTNVKDSTIGLRLTATPATEGK</sequence>
<dbReference type="InterPro" id="IPR005184">
    <property type="entry name" value="DUF306_Meta_HslJ"/>
</dbReference>
<dbReference type="Pfam" id="PF03724">
    <property type="entry name" value="META"/>
    <property type="match status" value="2"/>
</dbReference>
<dbReference type="Gene3D" id="2.40.128.270">
    <property type="match status" value="2"/>
</dbReference>
<dbReference type="InterPro" id="IPR053147">
    <property type="entry name" value="Hsp_HslJ-like"/>
</dbReference>
<dbReference type="AlphaFoldDB" id="A0A7I9VDJ6"/>